<name>A0A0W7WX45_9ACTN</name>
<sequence length="150" mass="16174">MVPEPAPGPGSGWWARWHEPLIGPLTVGVAATPFVWAEVARLTDEENPPGARTVSTSIFRTGNQGGTYVFPDARDLTPAERRAAYAAEQSASREKADAWFRSRGGVDPHESNVQVVVQGLRPEPVRITDMEVDAHCTDPLTGTTARTPTA</sequence>
<organism evidence="1 2">
    <name type="scientific">Streptomyces silvensis</name>
    <dbReference type="NCBI Taxonomy" id="1765722"/>
    <lineage>
        <taxon>Bacteria</taxon>
        <taxon>Bacillati</taxon>
        <taxon>Actinomycetota</taxon>
        <taxon>Actinomycetes</taxon>
        <taxon>Kitasatosporales</taxon>
        <taxon>Streptomycetaceae</taxon>
        <taxon>Streptomyces</taxon>
    </lineage>
</organism>
<reference evidence="1 2" key="1">
    <citation type="submission" date="2015-12" db="EMBL/GenBank/DDBJ databases">
        <title>Draft genome sequence of Streptomyces silvensis ATCC 53525, a producer of novel hormone antagonists.</title>
        <authorList>
            <person name="Johnston C.W."/>
            <person name="Li Y."/>
            <person name="Magarvey N.A."/>
        </authorList>
    </citation>
    <scope>NUCLEOTIDE SEQUENCE [LARGE SCALE GENOMIC DNA]</scope>
    <source>
        <strain evidence="1 2">ATCC 53525</strain>
    </source>
</reference>
<accession>A0A0W7WX45</accession>
<proteinExistence type="predicted"/>
<dbReference type="Proteomes" id="UP000054804">
    <property type="component" value="Unassembled WGS sequence"/>
</dbReference>
<comment type="caution">
    <text evidence="1">The sequence shown here is derived from an EMBL/GenBank/DDBJ whole genome shotgun (WGS) entry which is preliminary data.</text>
</comment>
<gene>
    <name evidence="1" type="ORF">AT728_27370</name>
</gene>
<protein>
    <submittedName>
        <fullName evidence="1">Uncharacterized protein</fullName>
    </submittedName>
</protein>
<evidence type="ECO:0000313" key="1">
    <source>
        <dbReference type="EMBL" id="KUF15169.1"/>
    </source>
</evidence>
<keyword evidence="2" id="KW-1185">Reference proteome</keyword>
<evidence type="ECO:0000313" key="2">
    <source>
        <dbReference type="Proteomes" id="UP000054804"/>
    </source>
</evidence>
<dbReference type="AlphaFoldDB" id="A0A0W7WX45"/>
<dbReference type="EMBL" id="LOCL01000048">
    <property type="protein sequence ID" value="KUF15169.1"/>
    <property type="molecule type" value="Genomic_DNA"/>
</dbReference>